<reference evidence="1 2" key="1">
    <citation type="journal article" date="2014" name="PLoS Genet.">
        <title>Analysis of the Phlebiopsis gigantea genome, transcriptome and secretome provides insight into its pioneer colonization strategies of wood.</title>
        <authorList>
            <person name="Hori C."/>
            <person name="Ishida T."/>
            <person name="Igarashi K."/>
            <person name="Samejima M."/>
            <person name="Suzuki H."/>
            <person name="Master E."/>
            <person name="Ferreira P."/>
            <person name="Ruiz-Duenas F.J."/>
            <person name="Held B."/>
            <person name="Canessa P."/>
            <person name="Larrondo L.F."/>
            <person name="Schmoll M."/>
            <person name="Druzhinina I.S."/>
            <person name="Kubicek C.P."/>
            <person name="Gaskell J.A."/>
            <person name="Kersten P."/>
            <person name="St John F."/>
            <person name="Glasner J."/>
            <person name="Sabat G."/>
            <person name="Splinter BonDurant S."/>
            <person name="Syed K."/>
            <person name="Yadav J."/>
            <person name="Mgbeahuruike A.C."/>
            <person name="Kovalchuk A."/>
            <person name="Asiegbu F.O."/>
            <person name="Lackner G."/>
            <person name="Hoffmeister D."/>
            <person name="Rencoret J."/>
            <person name="Gutierrez A."/>
            <person name="Sun H."/>
            <person name="Lindquist E."/>
            <person name="Barry K."/>
            <person name="Riley R."/>
            <person name="Grigoriev I.V."/>
            <person name="Henrissat B."/>
            <person name="Kues U."/>
            <person name="Berka R.M."/>
            <person name="Martinez A.T."/>
            <person name="Covert S.F."/>
            <person name="Blanchette R.A."/>
            <person name="Cullen D."/>
        </authorList>
    </citation>
    <scope>NUCLEOTIDE SEQUENCE [LARGE SCALE GENOMIC DNA]</scope>
    <source>
        <strain evidence="1 2">11061_1 CR5-6</strain>
    </source>
</reference>
<protein>
    <recommendedName>
        <fullName evidence="3">BTB domain-containing protein</fullName>
    </recommendedName>
</protein>
<proteinExistence type="predicted"/>
<evidence type="ECO:0008006" key="3">
    <source>
        <dbReference type="Google" id="ProtNLM"/>
    </source>
</evidence>
<dbReference type="HOGENOM" id="CLU_033082_7_0_1"/>
<name>A0A0C3NPU2_PHLG1</name>
<gene>
    <name evidence="1" type="ORF">PHLGIDRAFT_13389</name>
</gene>
<dbReference type="EMBL" id="KN840502">
    <property type="protein sequence ID" value="KIP07174.1"/>
    <property type="molecule type" value="Genomic_DNA"/>
</dbReference>
<dbReference type="Proteomes" id="UP000053257">
    <property type="component" value="Unassembled WGS sequence"/>
</dbReference>
<sequence>MSTNEGAPKLVRDAMFYFSSGDLIVQSAVDASDISTLFRVDKSLLSFNSPVFAGMFSLPNSSGQELYDGAPVVQVTEPATELHKLFTALHNASTLSIPRFDPYIPTRLTPVMRLVMKYEFNNLHARVVDIMNENWPQTFEHWMRFRAEVAVIEELHASAADGLVDGRSFEERIPEPASAIRFARMFDVPSVLPFAFYTLSGIPLSNDWDAVRSARRDEAARQVRTAKWGLLDIADHRAVMQCRERLGRELGEVLYSYTRADLLMERTMADTCASADECANAFTQLVEAWQDCETGVLREEAIGSAAGTPDPLGLLEDLYNSRPEWAMCADCCDRLQKCIRESQHTVWRGLDNMEI</sequence>
<evidence type="ECO:0000313" key="1">
    <source>
        <dbReference type="EMBL" id="KIP07174.1"/>
    </source>
</evidence>
<dbReference type="AlphaFoldDB" id="A0A0C3NPU2"/>
<evidence type="ECO:0000313" key="2">
    <source>
        <dbReference type="Proteomes" id="UP000053257"/>
    </source>
</evidence>
<organism evidence="1 2">
    <name type="scientific">Phlebiopsis gigantea (strain 11061_1 CR5-6)</name>
    <name type="common">White-rot fungus</name>
    <name type="synonym">Peniophora gigantea</name>
    <dbReference type="NCBI Taxonomy" id="745531"/>
    <lineage>
        <taxon>Eukaryota</taxon>
        <taxon>Fungi</taxon>
        <taxon>Dikarya</taxon>
        <taxon>Basidiomycota</taxon>
        <taxon>Agaricomycotina</taxon>
        <taxon>Agaricomycetes</taxon>
        <taxon>Polyporales</taxon>
        <taxon>Phanerochaetaceae</taxon>
        <taxon>Phlebiopsis</taxon>
    </lineage>
</organism>
<dbReference type="OrthoDB" id="3268787at2759"/>
<accession>A0A0C3NPU2</accession>
<keyword evidence="2" id="KW-1185">Reference proteome</keyword>